<dbReference type="AlphaFoldDB" id="A0A5J4P8D2"/>
<sequence length="98" mass="11420">MENLIVLAIIERLNHSHPDKDNCIIIKSFDIKLPTNINLPINNNLPNSIKLPTNIKLSNNINFFEQYQLYITLIAEGYELLSMEKHTIKVKKIRYNIS</sequence>
<reference evidence="1" key="1">
    <citation type="submission" date="2019-03" db="EMBL/GenBank/DDBJ databases">
        <title>Single cell metagenomics reveals metabolic interactions within the superorganism composed of flagellate Streblomastix strix and complex community of Bacteroidetes bacteria on its surface.</title>
        <authorList>
            <person name="Treitli S.C."/>
            <person name="Kolisko M."/>
            <person name="Husnik F."/>
            <person name="Keeling P."/>
            <person name="Hampl V."/>
        </authorList>
    </citation>
    <scope>NUCLEOTIDE SEQUENCE</scope>
    <source>
        <strain evidence="1">STM</strain>
    </source>
</reference>
<comment type="caution">
    <text evidence="1">The sequence shown here is derived from an EMBL/GenBank/DDBJ whole genome shotgun (WGS) entry which is preliminary data.</text>
</comment>
<gene>
    <name evidence="1" type="ORF">EZS27_043742</name>
</gene>
<accession>A0A5J4P8D2</accession>
<organism evidence="1">
    <name type="scientific">termite gut metagenome</name>
    <dbReference type="NCBI Taxonomy" id="433724"/>
    <lineage>
        <taxon>unclassified sequences</taxon>
        <taxon>metagenomes</taxon>
        <taxon>organismal metagenomes</taxon>
    </lineage>
</organism>
<proteinExistence type="predicted"/>
<evidence type="ECO:0000313" key="1">
    <source>
        <dbReference type="EMBL" id="KAA6304609.1"/>
    </source>
</evidence>
<protein>
    <submittedName>
        <fullName evidence="1">Uncharacterized protein</fullName>
    </submittedName>
</protein>
<dbReference type="EMBL" id="SNRY01011370">
    <property type="protein sequence ID" value="KAA6304609.1"/>
    <property type="molecule type" value="Genomic_DNA"/>
</dbReference>
<name>A0A5J4P8D2_9ZZZZ</name>